<dbReference type="EMBL" id="JH818926">
    <property type="protein sequence ID" value="EKC36538.1"/>
    <property type="molecule type" value="Genomic_DNA"/>
</dbReference>
<dbReference type="HOGENOM" id="CLU_007742_5_1_1"/>
<dbReference type="GO" id="GO:0000209">
    <property type="term" value="P:protein polyubiquitination"/>
    <property type="evidence" value="ECO:0007669"/>
    <property type="project" value="TreeGrafter"/>
</dbReference>
<dbReference type="AlphaFoldDB" id="K1QSC9"/>
<gene>
    <name evidence="1" type="ORF">CGI_10024706</name>
</gene>
<dbReference type="PANTHER" id="PTHR24104:SF25">
    <property type="entry name" value="PROTEIN LIN-41"/>
    <property type="match status" value="1"/>
</dbReference>
<dbReference type="Gene3D" id="2.120.10.30">
    <property type="entry name" value="TolB, C-terminal domain"/>
    <property type="match status" value="1"/>
</dbReference>
<dbReference type="PANTHER" id="PTHR24104">
    <property type="entry name" value="E3 UBIQUITIN-PROTEIN LIGASE NHLRC1-RELATED"/>
    <property type="match status" value="1"/>
</dbReference>
<sequence length="466" mass="53556">MASEQHGGHRFEELSEIYKTKKETIENDAKEFVNCISPSYEEIARDLENQLANLDGGYEKIRTEISKQGEQWHREIDIIINRMKTEINEIKMKHIDVLQKRLDKIRQTQSLIKQTLQALRDIQESTEVFRTIEYRSVVRDFSKLPNREQISLPKFIPKPIDHEKLYSFFGELTPFSTDTKENTSSLNLQNTSVRELRNKPKIIVTIKTGYFTFPRNVTCHRVDEIWASDEINNIHCYTINGTILQTIKTKSGKLAYDIAVDSSGNLLFTDETKKVYQVKNGHTEELIIFQGWVPCKMCVTSTGDLLVTMYSDDETQFKVVCYSGSTEKQAIQFDDEGKPLYSGNGRLKYITENRNHDICVADSKAGAVVVVNQDGKLRWRYTGHLLVTKNIPFKPVGITTDSQSHILTADIDNPCIHILDQNGQFLRYIDSCYLNHPFGLCVDNDDNLFVCENDGIGNIKKIKYLK</sequence>
<dbReference type="GO" id="GO:0043161">
    <property type="term" value="P:proteasome-mediated ubiquitin-dependent protein catabolic process"/>
    <property type="evidence" value="ECO:0007669"/>
    <property type="project" value="TreeGrafter"/>
</dbReference>
<accession>K1QSC9</accession>
<name>K1QSC9_MAGGI</name>
<dbReference type="InterPro" id="IPR011042">
    <property type="entry name" value="6-blade_b-propeller_TolB-like"/>
</dbReference>
<dbReference type="GO" id="GO:0061630">
    <property type="term" value="F:ubiquitin protein ligase activity"/>
    <property type="evidence" value="ECO:0007669"/>
    <property type="project" value="TreeGrafter"/>
</dbReference>
<organism evidence="1">
    <name type="scientific">Magallana gigas</name>
    <name type="common">Pacific oyster</name>
    <name type="synonym">Crassostrea gigas</name>
    <dbReference type="NCBI Taxonomy" id="29159"/>
    <lineage>
        <taxon>Eukaryota</taxon>
        <taxon>Metazoa</taxon>
        <taxon>Spiralia</taxon>
        <taxon>Lophotrochozoa</taxon>
        <taxon>Mollusca</taxon>
        <taxon>Bivalvia</taxon>
        <taxon>Autobranchia</taxon>
        <taxon>Pteriomorphia</taxon>
        <taxon>Ostreida</taxon>
        <taxon>Ostreoidea</taxon>
        <taxon>Ostreidae</taxon>
        <taxon>Magallana</taxon>
    </lineage>
</organism>
<dbReference type="GO" id="GO:0008270">
    <property type="term" value="F:zinc ion binding"/>
    <property type="evidence" value="ECO:0007669"/>
    <property type="project" value="UniProtKB-KW"/>
</dbReference>
<protein>
    <submittedName>
        <fullName evidence="1">Uncharacterized protein</fullName>
    </submittedName>
</protein>
<evidence type="ECO:0000313" key="1">
    <source>
        <dbReference type="EMBL" id="EKC36538.1"/>
    </source>
</evidence>
<reference evidence="1" key="1">
    <citation type="journal article" date="2012" name="Nature">
        <title>The oyster genome reveals stress adaptation and complexity of shell formation.</title>
        <authorList>
            <person name="Zhang G."/>
            <person name="Fang X."/>
            <person name="Guo X."/>
            <person name="Li L."/>
            <person name="Luo R."/>
            <person name="Xu F."/>
            <person name="Yang P."/>
            <person name="Zhang L."/>
            <person name="Wang X."/>
            <person name="Qi H."/>
            <person name="Xiong Z."/>
            <person name="Que H."/>
            <person name="Xie Y."/>
            <person name="Holland P.W."/>
            <person name="Paps J."/>
            <person name="Zhu Y."/>
            <person name="Wu F."/>
            <person name="Chen Y."/>
            <person name="Wang J."/>
            <person name="Peng C."/>
            <person name="Meng J."/>
            <person name="Yang L."/>
            <person name="Liu J."/>
            <person name="Wen B."/>
            <person name="Zhang N."/>
            <person name="Huang Z."/>
            <person name="Zhu Q."/>
            <person name="Feng Y."/>
            <person name="Mount A."/>
            <person name="Hedgecock D."/>
            <person name="Xu Z."/>
            <person name="Liu Y."/>
            <person name="Domazet-Loso T."/>
            <person name="Du Y."/>
            <person name="Sun X."/>
            <person name="Zhang S."/>
            <person name="Liu B."/>
            <person name="Cheng P."/>
            <person name="Jiang X."/>
            <person name="Li J."/>
            <person name="Fan D."/>
            <person name="Wang W."/>
            <person name="Fu W."/>
            <person name="Wang T."/>
            <person name="Wang B."/>
            <person name="Zhang J."/>
            <person name="Peng Z."/>
            <person name="Li Y."/>
            <person name="Li N."/>
            <person name="Wang J."/>
            <person name="Chen M."/>
            <person name="He Y."/>
            <person name="Tan F."/>
            <person name="Song X."/>
            <person name="Zheng Q."/>
            <person name="Huang R."/>
            <person name="Yang H."/>
            <person name="Du X."/>
            <person name="Chen L."/>
            <person name="Yang M."/>
            <person name="Gaffney P.M."/>
            <person name="Wang S."/>
            <person name="Luo L."/>
            <person name="She Z."/>
            <person name="Ming Y."/>
            <person name="Huang W."/>
            <person name="Zhang S."/>
            <person name="Huang B."/>
            <person name="Zhang Y."/>
            <person name="Qu T."/>
            <person name="Ni P."/>
            <person name="Miao G."/>
            <person name="Wang J."/>
            <person name="Wang Q."/>
            <person name="Steinberg C.E."/>
            <person name="Wang H."/>
            <person name="Li N."/>
            <person name="Qian L."/>
            <person name="Zhang G."/>
            <person name="Li Y."/>
            <person name="Yang H."/>
            <person name="Liu X."/>
            <person name="Wang J."/>
            <person name="Yin Y."/>
            <person name="Wang J."/>
        </authorList>
    </citation>
    <scope>NUCLEOTIDE SEQUENCE [LARGE SCALE GENOMIC DNA]</scope>
    <source>
        <strain evidence="1">05x7-T-G4-1.051#20</strain>
    </source>
</reference>
<proteinExistence type="predicted"/>
<dbReference type="SUPFAM" id="SSF63829">
    <property type="entry name" value="Calcium-dependent phosphotriesterase"/>
    <property type="match status" value="1"/>
</dbReference>
<dbReference type="InterPro" id="IPR050952">
    <property type="entry name" value="TRIM-NHL_E3_ligases"/>
</dbReference>
<dbReference type="InParanoid" id="K1QSC9"/>